<dbReference type="GO" id="GO:0016787">
    <property type="term" value="F:hydrolase activity"/>
    <property type="evidence" value="ECO:0007669"/>
    <property type="project" value="UniProtKB-ARBA"/>
</dbReference>
<evidence type="ECO:0000313" key="1">
    <source>
        <dbReference type="EMBL" id="OGF58888.1"/>
    </source>
</evidence>
<dbReference type="SUPFAM" id="SSF53649">
    <property type="entry name" value="Alkaline phosphatase-like"/>
    <property type="match status" value="1"/>
</dbReference>
<dbReference type="PANTHER" id="PTHR10151:SF120">
    <property type="entry name" value="BIS(5'-ADENOSYL)-TRIPHOSPHATASE"/>
    <property type="match status" value="1"/>
</dbReference>
<organism evidence="1 2">
    <name type="scientific">Candidatus Fischerbacteria bacterium RBG_13_37_8</name>
    <dbReference type="NCBI Taxonomy" id="1817863"/>
    <lineage>
        <taxon>Bacteria</taxon>
        <taxon>Candidatus Fischeribacteriota</taxon>
    </lineage>
</organism>
<dbReference type="InterPro" id="IPR017850">
    <property type="entry name" value="Alkaline_phosphatase_core_sf"/>
</dbReference>
<dbReference type="Proteomes" id="UP000178943">
    <property type="component" value="Unassembled WGS sequence"/>
</dbReference>
<name>A0A1F5V6G8_9BACT</name>
<dbReference type="Gene3D" id="3.40.720.10">
    <property type="entry name" value="Alkaline Phosphatase, subunit A"/>
    <property type="match status" value="1"/>
</dbReference>
<dbReference type="Pfam" id="PF01663">
    <property type="entry name" value="Phosphodiest"/>
    <property type="match status" value="1"/>
</dbReference>
<proteinExistence type="predicted"/>
<evidence type="ECO:0008006" key="3">
    <source>
        <dbReference type="Google" id="ProtNLM"/>
    </source>
</evidence>
<protein>
    <recommendedName>
        <fullName evidence="3">Sulfatase N-terminal domain-containing protein</fullName>
    </recommendedName>
</protein>
<sequence length="472" mass="54023">MFINKRGDIVLKKIIIIILLLLILSGGLLAWKYFYHKHKVIVIGLDGATWKFLNPLMKEHKLPNFEKIMKNAAYGELKTTKPTKSAVLWTSIATGKKMEKHGIVDWTYVSEDAKAKIQRVQLITGKHRTAATIWEILGKKNYTVGVVNWWVTYPATPVNGFLISDRLRTAIIKPSIANEKNLVYPPELINELKPYLLKPANTIPIMMKYGFETYSQEKVEQFFSPSKFFRNMFSQIHLYVGHDQMTANWSLHMLRKKQPDFFGVVMRITDVYAHLGWKFIDKQYLEDTVPQIKLDSIRSKDEAVRHKAFKLIHELDQKYAEVMLPAYKFADDFLGEVMSIADKNTTIIIISDHGFMWHGGGYDHNPMIGHSYPDEPPRGIIIMYGKDVIPGKIENANIYNITPTILYAFNEPLARDMDGKAIKEAFSDPIFQKRGDKRIASYGVGPVSSKAVPTDAAEKEMMEDLKSLGYVQ</sequence>
<gene>
    <name evidence="1" type="ORF">A2Y62_05885</name>
</gene>
<reference evidence="1 2" key="1">
    <citation type="journal article" date="2016" name="Nat. Commun.">
        <title>Thousands of microbial genomes shed light on interconnected biogeochemical processes in an aquifer system.</title>
        <authorList>
            <person name="Anantharaman K."/>
            <person name="Brown C.T."/>
            <person name="Hug L.A."/>
            <person name="Sharon I."/>
            <person name="Castelle C.J."/>
            <person name="Probst A.J."/>
            <person name="Thomas B.C."/>
            <person name="Singh A."/>
            <person name="Wilkins M.J."/>
            <person name="Karaoz U."/>
            <person name="Brodie E.L."/>
            <person name="Williams K.H."/>
            <person name="Hubbard S.S."/>
            <person name="Banfield J.F."/>
        </authorList>
    </citation>
    <scope>NUCLEOTIDE SEQUENCE [LARGE SCALE GENOMIC DNA]</scope>
</reference>
<dbReference type="PANTHER" id="PTHR10151">
    <property type="entry name" value="ECTONUCLEOTIDE PYROPHOSPHATASE/PHOSPHODIESTERASE"/>
    <property type="match status" value="1"/>
</dbReference>
<dbReference type="EMBL" id="MFGW01000230">
    <property type="protein sequence ID" value="OGF58888.1"/>
    <property type="molecule type" value="Genomic_DNA"/>
</dbReference>
<dbReference type="InterPro" id="IPR002591">
    <property type="entry name" value="Phosphodiest/P_Trfase"/>
</dbReference>
<comment type="caution">
    <text evidence="1">The sequence shown here is derived from an EMBL/GenBank/DDBJ whole genome shotgun (WGS) entry which is preliminary data.</text>
</comment>
<dbReference type="STRING" id="1817863.A2Y62_05885"/>
<evidence type="ECO:0000313" key="2">
    <source>
        <dbReference type="Proteomes" id="UP000178943"/>
    </source>
</evidence>
<dbReference type="AlphaFoldDB" id="A0A1F5V6G8"/>
<accession>A0A1F5V6G8</accession>